<gene>
    <name evidence="10" type="ORF">UFOPK2582_01014</name>
    <name evidence="11" type="ORF">UFOPK3046_01111</name>
    <name evidence="12" type="ORF">UFOPK4173_00808</name>
</gene>
<evidence type="ECO:0000256" key="1">
    <source>
        <dbReference type="ARBA" id="ARBA00004907"/>
    </source>
</evidence>
<keyword evidence="4" id="KW-0328">Glycosyltransferase</keyword>
<evidence type="ECO:0000259" key="9">
    <source>
        <dbReference type="Pfam" id="PF02885"/>
    </source>
</evidence>
<dbReference type="InterPro" id="IPR017459">
    <property type="entry name" value="Glycosyl_Trfase_fam3_N_dom"/>
</dbReference>
<comment type="pathway">
    <text evidence="1">Amino-acid biosynthesis; L-tryptophan biosynthesis; L-tryptophan from chorismate: step 2/5.</text>
</comment>
<accession>A0A6J6PUV1</accession>
<dbReference type="GO" id="GO:0004048">
    <property type="term" value="F:anthranilate phosphoribosyltransferase activity"/>
    <property type="evidence" value="ECO:0007669"/>
    <property type="project" value="UniProtKB-EC"/>
</dbReference>
<keyword evidence="5" id="KW-0808">Transferase</keyword>
<feature type="domain" description="Glycosyl transferase family 3" evidence="8">
    <location>
        <begin position="84"/>
        <end position="335"/>
    </location>
</feature>
<dbReference type="Pfam" id="PF02885">
    <property type="entry name" value="Glycos_trans_3N"/>
    <property type="match status" value="1"/>
</dbReference>
<dbReference type="Gene3D" id="3.40.1030.10">
    <property type="entry name" value="Nucleoside phosphorylase/phosphoribosyltransferase catalytic domain"/>
    <property type="match status" value="1"/>
</dbReference>
<feature type="domain" description="Glycosyl transferase family 3 N-terminal" evidence="9">
    <location>
        <begin position="13"/>
        <end position="71"/>
    </location>
</feature>
<proteinExistence type="inferred from homology"/>
<keyword evidence="6" id="KW-0822">Tryptophan biosynthesis</keyword>
<dbReference type="EMBL" id="CAEZXS010000114">
    <property type="protein sequence ID" value="CAB4702537.1"/>
    <property type="molecule type" value="Genomic_DNA"/>
</dbReference>
<dbReference type="Pfam" id="PF00591">
    <property type="entry name" value="Glycos_transf_3"/>
    <property type="match status" value="1"/>
</dbReference>
<dbReference type="EMBL" id="CAFAAQ010000096">
    <property type="protein sequence ID" value="CAB4810360.1"/>
    <property type="molecule type" value="Genomic_DNA"/>
</dbReference>
<dbReference type="NCBIfam" id="TIGR01245">
    <property type="entry name" value="trpD"/>
    <property type="match status" value="1"/>
</dbReference>
<evidence type="ECO:0000256" key="3">
    <source>
        <dbReference type="ARBA" id="ARBA00022605"/>
    </source>
</evidence>
<dbReference type="InterPro" id="IPR000312">
    <property type="entry name" value="Glycosyl_Trfase_fam3"/>
</dbReference>
<dbReference type="InterPro" id="IPR005940">
    <property type="entry name" value="Anthranilate_Pribosyl_Tfrase"/>
</dbReference>
<evidence type="ECO:0000256" key="7">
    <source>
        <dbReference type="ARBA" id="ARBA00023141"/>
    </source>
</evidence>
<dbReference type="EC" id="2.4.2.18" evidence="2"/>
<organism evidence="10">
    <name type="scientific">freshwater metagenome</name>
    <dbReference type="NCBI Taxonomy" id="449393"/>
    <lineage>
        <taxon>unclassified sequences</taxon>
        <taxon>metagenomes</taxon>
        <taxon>ecological metagenomes</taxon>
    </lineage>
</organism>
<protein>
    <recommendedName>
        <fullName evidence="2">anthranilate phosphoribosyltransferase</fullName>
        <ecNumber evidence="2">2.4.2.18</ecNumber>
    </recommendedName>
</protein>
<evidence type="ECO:0000256" key="6">
    <source>
        <dbReference type="ARBA" id="ARBA00022822"/>
    </source>
</evidence>
<dbReference type="PANTHER" id="PTHR43285:SF2">
    <property type="entry name" value="ANTHRANILATE PHOSPHORIBOSYLTRANSFERASE"/>
    <property type="match status" value="1"/>
</dbReference>
<dbReference type="PANTHER" id="PTHR43285">
    <property type="entry name" value="ANTHRANILATE PHOSPHORIBOSYLTRANSFERASE"/>
    <property type="match status" value="1"/>
</dbReference>
<dbReference type="GO" id="GO:0005829">
    <property type="term" value="C:cytosol"/>
    <property type="evidence" value="ECO:0007669"/>
    <property type="project" value="TreeGrafter"/>
</dbReference>
<evidence type="ECO:0000313" key="10">
    <source>
        <dbReference type="EMBL" id="CAB4702537.1"/>
    </source>
</evidence>
<sequence length="355" mass="36230">MGAFSAAGAWPGVIAELIAGTDLEPEVASAALERMLEGTATDAQIAAFIVALRIKGETVEEVAALVGAMLDVSSPLLLDDPEATLDIVGTGGSAALAGKAFNVSTMASIVAAAAGAVVCKHGNRKASSTSGSTDLLEALGIAVELDGDGVLSCMRSAGVGFAFARVFHPSMRHVAPVRAQLGVPTVFNVLGPLSHPGRVGRQVVGVADPERMELIAQVLRRRGLTRAWVLHGEGGLDELTTTGSTQVLELYQGEVRRFVVEPEQVGLPRVSVEQIRVGGPEENAAAARSILAAEPGPLRDMVVLNAGAGLVVADCAADLAAGVELAAAAIDDGRAAEVLNKLVLASQEAAQSQSN</sequence>
<keyword evidence="3" id="KW-0028">Amino-acid biosynthesis</keyword>
<dbReference type="EMBL" id="CAFBPW010000076">
    <property type="protein sequence ID" value="CAB5032715.1"/>
    <property type="molecule type" value="Genomic_DNA"/>
</dbReference>
<reference evidence="10" key="1">
    <citation type="submission" date="2020-05" db="EMBL/GenBank/DDBJ databases">
        <authorList>
            <person name="Chiriac C."/>
            <person name="Salcher M."/>
            <person name="Ghai R."/>
            <person name="Kavagutti S V."/>
        </authorList>
    </citation>
    <scope>NUCLEOTIDE SEQUENCE</scope>
</reference>
<evidence type="ECO:0000256" key="2">
    <source>
        <dbReference type="ARBA" id="ARBA00011948"/>
    </source>
</evidence>
<dbReference type="InterPro" id="IPR035902">
    <property type="entry name" value="Nuc_phospho_transferase"/>
</dbReference>
<dbReference type="HAMAP" id="MF_00211">
    <property type="entry name" value="TrpD"/>
    <property type="match status" value="1"/>
</dbReference>
<keyword evidence="7" id="KW-0057">Aromatic amino acid biosynthesis</keyword>
<dbReference type="AlphaFoldDB" id="A0A6J6PUV1"/>
<dbReference type="GO" id="GO:0000162">
    <property type="term" value="P:L-tryptophan biosynthetic process"/>
    <property type="evidence" value="ECO:0007669"/>
    <property type="project" value="UniProtKB-KW"/>
</dbReference>
<evidence type="ECO:0000313" key="11">
    <source>
        <dbReference type="EMBL" id="CAB4810360.1"/>
    </source>
</evidence>
<name>A0A6J6PUV1_9ZZZZ</name>
<evidence type="ECO:0000259" key="8">
    <source>
        <dbReference type="Pfam" id="PF00591"/>
    </source>
</evidence>
<dbReference type="FunFam" id="3.40.1030.10:FF:000002">
    <property type="entry name" value="Anthranilate phosphoribosyltransferase"/>
    <property type="match status" value="1"/>
</dbReference>
<dbReference type="SUPFAM" id="SSF47648">
    <property type="entry name" value="Nucleoside phosphorylase/phosphoribosyltransferase N-terminal domain"/>
    <property type="match status" value="1"/>
</dbReference>
<dbReference type="InterPro" id="IPR036320">
    <property type="entry name" value="Glycosyl_Trfase_fam3_N_dom_sf"/>
</dbReference>
<evidence type="ECO:0000313" key="12">
    <source>
        <dbReference type="EMBL" id="CAB5032715.1"/>
    </source>
</evidence>
<evidence type="ECO:0000256" key="4">
    <source>
        <dbReference type="ARBA" id="ARBA00022676"/>
    </source>
</evidence>
<dbReference type="Gene3D" id="1.20.970.10">
    <property type="entry name" value="Transferase, Pyrimidine Nucleoside Phosphorylase, Chain C"/>
    <property type="match status" value="1"/>
</dbReference>
<evidence type="ECO:0000256" key="5">
    <source>
        <dbReference type="ARBA" id="ARBA00022679"/>
    </source>
</evidence>
<dbReference type="SUPFAM" id="SSF52418">
    <property type="entry name" value="Nucleoside phosphorylase/phosphoribosyltransferase catalytic domain"/>
    <property type="match status" value="1"/>
</dbReference>